<name>A0A6J5ZQF4_9ZZZZ</name>
<gene>
    <name evidence="1" type="ORF">UFOPK3770_01188</name>
</gene>
<sequence length="165" mass="17082">MKKIIRSTSVVLLSGTVAIAGALPSSASSTVSAKRTTVSVLNALVTNGVITQEQADAIKTAKKPLKKQWKAARKAALAALVADGTISSTQATKVRKFGKKVRSKQLVRKVGLTAEQATLVATAIRVSNVASLNGRLAVISDLVTAGVLSESQAQAYIDAVVAKRS</sequence>
<proteinExistence type="predicted"/>
<dbReference type="AlphaFoldDB" id="A0A6J5ZQF4"/>
<protein>
    <submittedName>
        <fullName evidence="1">Unannotated protein</fullName>
    </submittedName>
</protein>
<accession>A0A6J5ZQF4</accession>
<reference evidence="1" key="1">
    <citation type="submission" date="2020-05" db="EMBL/GenBank/DDBJ databases">
        <authorList>
            <person name="Chiriac C."/>
            <person name="Salcher M."/>
            <person name="Ghai R."/>
            <person name="Kavagutti S V."/>
        </authorList>
    </citation>
    <scope>NUCLEOTIDE SEQUENCE</scope>
</reference>
<organism evidence="1">
    <name type="scientific">freshwater metagenome</name>
    <dbReference type="NCBI Taxonomy" id="449393"/>
    <lineage>
        <taxon>unclassified sequences</taxon>
        <taxon>metagenomes</taxon>
        <taxon>ecological metagenomes</taxon>
    </lineage>
</organism>
<dbReference type="EMBL" id="CAESAJ010000167">
    <property type="protein sequence ID" value="CAB4343552.1"/>
    <property type="molecule type" value="Genomic_DNA"/>
</dbReference>
<evidence type="ECO:0000313" key="1">
    <source>
        <dbReference type="EMBL" id="CAB4343552.1"/>
    </source>
</evidence>